<evidence type="ECO:0008006" key="4">
    <source>
        <dbReference type="Google" id="ProtNLM"/>
    </source>
</evidence>
<evidence type="ECO:0000256" key="1">
    <source>
        <dbReference type="SAM" id="SignalP"/>
    </source>
</evidence>
<dbReference type="STRING" id="573983.B0681_03270"/>
<dbReference type="InterPro" id="IPR012332">
    <property type="entry name" value="Autotransporter_pectin_lyase_C"/>
</dbReference>
<dbReference type="EMBL" id="MUYV01000002">
    <property type="protein sequence ID" value="OOS26172.1"/>
    <property type="molecule type" value="Genomic_DNA"/>
</dbReference>
<comment type="caution">
    <text evidence="2">The sequence shown here is derived from an EMBL/GenBank/DDBJ whole genome shotgun (WGS) entry which is preliminary data.</text>
</comment>
<feature type="chain" id="PRO_5013227442" description="Cell shape determination protein CcmA" evidence="1">
    <location>
        <begin position="40"/>
        <end position="158"/>
    </location>
</feature>
<evidence type="ECO:0000313" key="3">
    <source>
        <dbReference type="Proteomes" id="UP000190683"/>
    </source>
</evidence>
<organism evidence="2 3">
    <name type="scientific">Moraxella porci DSM 25326</name>
    <dbReference type="NCBI Taxonomy" id="573983"/>
    <lineage>
        <taxon>Bacteria</taxon>
        <taxon>Pseudomonadati</taxon>
        <taxon>Pseudomonadota</taxon>
        <taxon>Gammaproteobacteria</taxon>
        <taxon>Moraxellales</taxon>
        <taxon>Moraxellaceae</taxon>
        <taxon>Moraxella</taxon>
    </lineage>
</organism>
<dbReference type="Proteomes" id="UP000190683">
    <property type="component" value="Unassembled WGS sequence"/>
</dbReference>
<keyword evidence="1" id="KW-0732">Signal</keyword>
<keyword evidence="3" id="KW-1185">Reference proteome</keyword>
<gene>
    <name evidence="2" type="ORF">B0681_03270</name>
</gene>
<protein>
    <recommendedName>
        <fullName evidence="4">Cell shape determination protein CcmA</fullName>
    </recommendedName>
</protein>
<reference evidence="2 3" key="1">
    <citation type="submission" date="2017-02" db="EMBL/GenBank/DDBJ databases">
        <title>Draft genome sequence of Moraxella porci CCUG 54912T type strain.</title>
        <authorList>
            <person name="Salva-Serra F."/>
            <person name="Engstrom-Jakobsson H."/>
            <person name="Thorell K."/>
            <person name="Jaen-Luchoro D."/>
            <person name="Gonzales-Siles L."/>
            <person name="Karlsson R."/>
            <person name="Yazdan S."/>
            <person name="Boulund F."/>
            <person name="Johnning A."/>
            <person name="Engstrand L."/>
            <person name="Kristiansson E."/>
            <person name="Moore E."/>
        </authorList>
    </citation>
    <scope>NUCLEOTIDE SEQUENCE [LARGE SCALE GENOMIC DNA]</scope>
    <source>
        <strain evidence="2 3">CCUG 54912</strain>
    </source>
</reference>
<sequence length="158" mass="16702">MFTELIILSSFKDYVMKALFKTLAMGSVVAMAFVGTAHAGDVTCSSTLGKQRIDGDVVVRGTCTLNGTTVDGNVKVYQGGRLTIKNATIDGDIQADKATSVSVTGGAVNGNIQVKQSNSVRINGVRVDGDIQLFDNRGSVRAERNIVDGNKEDQCKAL</sequence>
<dbReference type="AlphaFoldDB" id="A0A1T0CV26"/>
<accession>A0A1T0CV26</accession>
<dbReference type="Gene3D" id="2.160.20.20">
    <property type="match status" value="1"/>
</dbReference>
<name>A0A1T0CV26_9GAMM</name>
<feature type="signal peptide" evidence="1">
    <location>
        <begin position="1"/>
        <end position="39"/>
    </location>
</feature>
<proteinExistence type="predicted"/>
<evidence type="ECO:0000313" key="2">
    <source>
        <dbReference type="EMBL" id="OOS26172.1"/>
    </source>
</evidence>